<evidence type="ECO:0000256" key="1">
    <source>
        <dbReference type="SAM" id="SignalP"/>
    </source>
</evidence>
<dbReference type="InterPro" id="IPR016169">
    <property type="entry name" value="FAD-bd_PCMH_sub2"/>
</dbReference>
<evidence type="ECO:0000313" key="3">
    <source>
        <dbReference type="EMBL" id="KAF4494273.1"/>
    </source>
</evidence>
<reference evidence="3" key="1">
    <citation type="submission" date="2020-01" db="EMBL/GenBank/DDBJ databases">
        <title>Identification and distribution of gene clusters putatively required for synthesis of sphingolipid metabolism inhibitors in phylogenetically diverse species of the filamentous fungus Fusarium.</title>
        <authorList>
            <person name="Kim H.-S."/>
            <person name="Busman M."/>
            <person name="Brown D.W."/>
            <person name="Divon H."/>
            <person name="Uhlig S."/>
            <person name="Proctor R.H."/>
        </authorList>
    </citation>
    <scope>NUCLEOTIDE SEQUENCE</scope>
    <source>
        <strain evidence="3">NRRL 31653</strain>
    </source>
</reference>
<dbReference type="EMBL" id="LUFC02000792">
    <property type="protein sequence ID" value="KAF4494273.1"/>
    <property type="molecule type" value="Genomic_DNA"/>
</dbReference>
<dbReference type="GO" id="GO:0071949">
    <property type="term" value="F:FAD binding"/>
    <property type="evidence" value="ECO:0007669"/>
    <property type="project" value="InterPro"/>
</dbReference>
<organism evidence="3 4">
    <name type="scientific">Fusarium agapanthi</name>
    <dbReference type="NCBI Taxonomy" id="1803897"/>
    <lineage>
        <taxon>Eukaryota</taxon>
        <taxon>Fungi</taxon>
        <taxon>Dikarya</taxon>
        <taxon>Ascomycota</taxon>
        <taxon>Pezizomycotina</taxon>
        <taxon>Sordariomycetes</taxon>
        <taxon>Hypocreomycetidae</taxon>
        <taxon>Hypocreales</taxon>
        <taxon>Nectriaceae</taxon>
        <taxon>Fusarium</taxon>
        <taxon>Fusarium fujikuroi species complex</taxon>
    </lineage>
</organism>
<accession>A0A9P5EAP2</accession>
<evidence type="ECO:0000313" key="4">
    <source>
        <dbReference type="Proteomes" id="UP000737391"/>
    </source>
</evidence>
<dbReference type="PROSITE" id="PS51387">
    <property type="entry name" value="FAD_PCMH"/>
    <property type="match status" value="1"/>
</dbReference>
<sequence>MVVLPCLAALILAFGANALTYNTFDGPGFPACQNVSAVHDATSVKDIQNTVQNAIKAGQRVRASGKAHMWYDTMCSDDPNTVIVRTEQVNKIYDLDLDAGTVMIEAGVIFLQLADYLHQRGASAGYTLVNWNITLAGCVAMGAHRSSIREDSMVTAGVLALDIIDGNDELRHLERDDSDEWLAASTSLGLLGVIVRMKFKIYPDFKVYADQKTLDEADILDGDIYGVALSNLLAEDILFGQWENLNFREKTTNEPISKWPPVWEYGIHGDTLELAFPVTQANARLKRVRQLFDNEAKKLKFMASTYRSGINIKFCRPYFDLLSQVTYGTSDGADWDKSTIMLDFPSYKPSIGDGLRYNEPFNHKLAETLIDEFPCRPHWTKNTREVFECSANNLDPDHIARLRAVREKFDPDGIFRSVVGEAIGIY</sequence>
<dbReference type="GO" id="GO:0016899">
    <property type="term" value="F:oxidoreductase activity, acting on the CH-OH group of donors, oxygen as acceptor"/>
    <property type="evidence" value="ECO:0007669"/>
    <property type="project" value="InterPro"/>
</dbReference>
<dbReference type="InterPro" id="IPR006094">
    <property type="entry name" value="Oxid_FAD_bind_N"/>
</dbReference>
<feature type="chain" id="PRO_5040372103" evidence="1">
    <location>
        <begin position="19"/>
        <end position="426"/>
    </location>
</feature>
<name>A0A9P5EAP2_9HYPO</name>
<dbReference type="InterPro" id="IPR036318">
    <property type="entry name" value="FAD-bd_PCMH-like_sf"/>
</dbReference>
<protein>
    <submittedName>
        <fullName evidence="3">FAD FMN-containing dehydrogenase</fullName>
    </submittedName>
</protein>
<dbReference type="OrthoDB" id="371463at2759"/>
<evidence type="ECO:0000259" key="2">
    <source>
        <dbReference type="PROSITE" id="PS51387"/>
    </source>
</evidence>
<dbReference type="InterPro" id="IPR016166">
    <property type="entry name" value="FAD-bd_PCMH"/>
</dbReference>
<gene>
    <name evidence="3" type="ORF">FAGAP_9598</name>
</gene>
<dbReference type="Proteomes" id="UP000737391">
    <property type="component" value="Unassembled WGS sequence"/>
</dbReference>
<dbReference type="Gene3D" id="3.30.465.10">
    <property type="match status" value="1"/>
</dbReference>
<dbReference type="PANTHER" id="PTHR43762">
    <property type="entry name" value="L-GULONOLACTONE OXIDASE"/>
    <property type="match status" value="1"/>
</dbReference>
<dbReference type="PANTHER" id="PTHR43762:SF1">
    <property type="entry name" value="D-ARABINONO-1,4-LACTONE OXIDASE"/>
    <property type="match status" value="1"/>
</dbReference>
<dbReference type="Pfam" id="PF01565">
    <property type="entry name" value="FAD_binding_4"/>
    <property type="match status" value="1"/>
</dbReference>
<comment type="caution">
    <text evidence="3">The sequence shown here is derived from an EMBL/GenBank/DDBJ whole genome shotgun (WGS) entry which is preliminary data.</text>
</comment>
<keyword evidence="1" id="KW-0732">Signal</keyword>
<proteinExistence type="predicted"/>
<dbReference type="InterPro" id="IPR010031">
    <property type="entry name" value="FAD_lactone_oxidase-like"/>
</dbReference>
<dbReference type="AlphaFoldDB" id="A0A9P5EAP2"/>
<dbReference type="SUPFAM" id="SSF56176">
    <property type="entry name" value="FAD-binding/transporter-associated domain-like"/>
    <property type="match status" value="1"/>
</dbReference>
<feature type="signal peptide" evidence="1">
    <location>
        <begin position="1"/>
        <end position="18"/>
    </location>
</feature>
<feature type="domain" description="FAD-binding PCMH-type" evidence="2">
    <location>
        <begin position="31"/>
        <end position="204"/>
    </location>
</feature>
<dbReference type="GO" id="GO:0080049">
    <property type="term" value="F:L-gulono-1,4-lactone dehydrogenase activity"/>
    <property type="evidence" value="ECO:0007669"/>
    <property type="project" value="TreeGrafter"/>
</dbReference>
<keyword evidence="4" id="KW-1185">Reference proteome</keyword>